<protein>
    <submittedName>
        <fullName evidence="2">Uncharacterized protein</fullName>
    </submittedName>
</protein>
<dbReference type="Proteomes" id="UP001521785">
    <property type="component" value="Unassembled WGS sequence"/>
</dbReference>
<gene>
    <name evidence="2" type="ORF">SLS60_001776</name>
</gene>
<evidence type="ECO:0000256" key="1">
    <source>
        <dbReference type="SAM" id="MobiDB-lite"/>
    </source>
</evidence>
<organism evidence="2 3">
    <name type="scientific">Paraconiothyrium brasiliense</name>
    <dbReference type="NCBI Taxonomy" id="300254"/>
    <lineage>
        <taxon>Eukaryota</taxon>
        <taxon>Fungi</taxon>
        <taxon>Dikarya</taxon>
        <taxon>Ascomycota</taxon>
        <taxon>Pezizomycotina</taxon>
        <taxon>Dothideomycetes</taxon>
        <taxon>Pleosporomycetidae</taxon>
        <taxon>Pleosporales</taxon>
        <taxon>Massarineae</taxon>
        <taxon>Didymosphaeriaceae</taxon>
        <taxon>Paraconiothyrium</taxon>
    </lineage>
</organism>
<evidence type="ECO:0000313" key="3">
    <source>
        <dbReference type="Proteomes" id="UP001521785"/>
    </source>
</evidence>
<evidence type="ECO:0000313" key="2">
    <source>
        <dbReference type="EMBL" id="KAL1610111.1"/>
    </source>
</evidence>
<comment type="caution">
    <text evidence="2">The sequence shown here is derived from an EMBL/GenBank/DDBJ whole genome shotgun (WGS) entry which is preliminary data.</text>
</comment>
<reference evidence="2 3" key="1">
    <citation type="submission" date="2024-02" db="EMBL/GenBank/DDBJ databases">
        <title>De novo assembly and annotation of 12 fungi associated with fruit tree decline syndrome in Ontario, Canada.</title>
        <authorList>
            <person name="Sulman M."/>
            <person name="Ellouze W."/>
            <person name="Ilyukhin E."/>
        </authorList>
    </citation>
    <scope>NUCLEOTIDE SEQUENCE [LARGE SCALE GENOMIC DNA]</scope>
    <source>
        <strain evidence="2 3">M42-189</strain>
    </source>
</reference>
<sequence>MSVQAQPMVDGPSVTEAPERDVAGTKSRDGAGADATSELSAQDKKPLAGRAPEAKRMMLTMKGSLIKFHSIITAIQQTEIAHREELKSIEDQIQTEQALIGRLADHLGDAANYEVDCASIDEANTKIRGLQGRKVRQAAELKQSSVEREELEGLLSSHQNAVAETVLTVQELAQGQPERKRHHPDGRKRTAAGAIKVSSSRPDMSRTSSRTHANDLFASSPDSDIVVPSPSRSASDDSGSELL</sequence>
<feature type="region of interest" description="Disordered" evidence="1">
    <location>
        <begin position="172"/>
        <end position="243"/>
    </location>
</feature>
<feature type="compositionally biased region" description="Basic residues" evidence="1">
    <location>
        <begin position="179"/>
        <end position="190"/>
    </location>
</feature>
<proteinExistence type="predicted"/>
<accession>A0ABR3S0B4</accession>
<feature type="compositionally biased region" description="Basic and acidic residues" evidence="1">
    <location>
        <begin position="41"/>
        <end position="51"/>
    </location>
</feature>
<feature type="region of interest" description="Disordered" evidence="1">
    <location>
        <begin position="1"/>
        <end position="51"/>
    </location>
</feature>
<feature type="compositionally biased region" description="Low complexity" evidence="1">
    <location>
        <begin position="198"/>
        <end position="210"/>
    </location>
</feature>
<keyword evidence="3" id="KW-1185">Reference proteome</keyword>
<feature type="compositionally biased region" description="Low complexity" evidence="1">
    <location>
        <begin position="219"/>
        <end position="237"/>
    </location>
</feature>
<name>A0ABR3S0B4_9PLEO</name>
<feature type="compositionally biased region" description="Basic and acidic residues" evidence="1">
    <location>
        <begin position="17"/>
        <end position="31"/>
    </location>
</feature>
<dbReference type="EMBL" id="JAKJXO020000002">
    <property type="protein sequence ID" value="KAL1610111.1"/>
    <property type="molecule type" value="Genomic_DNA"/>
</dbReference>